<feature type="region of interest" description="Disordered" evidence="1">
    <location>
        <begin position="152"/>
        <end position="177"/>
    </location>
</feature>
<sequence length="235" mass="25781">MDLSWGERDKGILTFNTHANAALPKDQHSIIIMAGATPLFPPSPWPFLLRPQAPTQWRDDLRVNRWTLAVSPIVQTLELIKRTSTQTKAMVDLRMTLKTEQHQAHHEAQRKAEARGEEEEEEEEEDVTTDEMGLVATGGEVLDWLPVSTSSLTAEASGPDTVTNTEGHHQTPKLPRSTAQIPYCANQSINTELSALSSLCGPPPKETCVCCRVSMKALSSPVQAGSQAGRQAVQH</sequence>
<organism evidence="2 3">
    <name type="scientific">Liparis tanakae</name>
    <name type="common">Tanaka's snailfish</name>
    <dbReference type="NCBI Taxonomy" id="230148"/>
    <lineage>
        <taxon>Eukaryota</taxon>
        <taxon>Metazoa</taxon>
        <taxon>Chordata</taxon>
        <taxon>Craniata</taxon>
        <taxon>Vertebrata</taxon>
        <taxon>Euteleostomi</taxon>
        <taxon>Actinopterygii</taxon>
        <taxon>Neopterygii</taxon>
        <taxon>Teleostei</taxon>
        <taxon>Neoteleostei</taxon>
        <taxon>Acanthomorphata</taxon>
        <taxon>Eupercaria</taxon>
        <taxon>Perciformes</taxon>
        <taxon>Cottioidei</taxon>
        <taxon>Cottales</taxon>
        <taxon>Liparidae</taxon>
        <taxon>Liparis</taxon>
    </lineage>
</organism>
<dbReference type="AlphaFoldDB" id="A0A4Z2IG02"/>
<evidence type="ECO:0000313" key="2">
    <source>
        <dbReference type="EMBL" id="TNN76575.1"/>
    </source>
</evidence>
<dbReference type="Proteomes" id="UP000314294">
    <property type="component" value="Unassembled WGS sequence"/>
</dbReference>
<feature type="compositionally biased region" description="Basic and acidic residues" evidence="1">
    <location>
        <begin position="99"/>
        <end position="115"/>
    </location>
</feature>
<reference evidence="2 3" key="1">
    <citation type="submission" date="2019-03" db="EMBL/GenBank/DDBJ databases">
        <title>First draft genome of Liparis tanakae, snailfish: a comprehensive survey of snailfish specific genes.</title>
        <authorList>
            <person name="Kim W."/>
            <person name="Song I."/>
            <person name="Jeong J.-H."/>
            <person name="Kim D."/>
            <person name="Kim S."/>
            <person name="Ryu S."/>
            <person name="Song J.Y."/>
            <person name="Lee S.K."/>
        </authorList>
    </citation>
    <scope>NUCLEOTIDE SEQUENCE [LARGE SCALE GENOMIC DNA]</scope>
    <source>
        <tissue evidence="2">Muscle</tissue>
    </source>
</reference>
<feature type="region of interest" description="Disordered" evidence="1">
    <location>
        <begin position="99"/>
        <end position="130"/>
    </location>
</feature>
<comment type="caution">
    <text evidence="2">The sequence shown here is derived from an EMBL/GenBank/DDBJ whole genome shotgun (WGS) entry which is preliminary data.</text>
</comment>
<protein>
    <submittedName>
        <fullName evidence="2">Uncharacterized protein</fullName>
    </submittedName>
</protein>
<evidence type="ECO:0000313" key="3">
    <source>
        <dbReference type="Proteomes" id="UP000314294"/>
    </source>
</evidence>
<feature type="compositionally biased region" description="Polar residues" evidence="1">
    <location>
        <begin position="152"/>
        <end position="165"/>
    </location>
</feature>
<gene>
    <name evidence="2" type="ORF">EYF80_013225</name>
</gene>
<proteinExistence type="predicted"/>
<keyword evidence="3" id="KW-1185">Reference proteome</keyword>
<name>A0A4Z2IG02_9TELE</name>
<accession>A0A4Z2IG02</accession>
<feature type="compositionally biased region" description="Acidic residues" evidence="1">
    <location>
        <begin position="116"/>
        <end position="129"/>
    </location>
</feature>
<evidence type="ECO:0000256" key="1">
    <source>
        <dbReference type="SAM" id="MobiDB-lite"/>
    </source>
</evidence>
<dbReference type="EMBL" id="SRLO01000092">
    <property type="protein sequence ID" value="TNN76575.1"/>
    <property type="molecule type" value="Genomic_DNA"/>
</dbReference>